<feature type="compositionally biased region" description="Basic and acidic residues" evidence="1">
    <location>
        <begin position="101"/>
        <end position="170"/>
    </location>
</feature>
<evidence type="ECO:0000313" key="2">
    <source>
        <dbReference type="EMBL" id="KAF2743569.1"/>
    </source>
</evidence>
<feature type="compositionally biased region" description="Basic and acidic residues" evidence="1">
    <location>
        <begin position="186"/>
        <end position="202"/>
    </location>
</feature>
<feature type="region of interest" description="Disordered" evidence="1">
    <location>
        <begin position="81"/>
        <end position="238"/>
    </location>
</feature>
<name>A0A6A6V0W0_9PLEO</name>
<evidence type="ECO:0000256" key="1">
    <source>
        <dbReference type="SAM" id="MobiDB-lite"/>
    </source>
</evidence>
<sequence length="238" mass="26256">MVLPRPTALRASSVARFARSARSIRSAELQPWQQMLQRRAYASGPGPAGAAKKSDLPWMLSAVAATAAGLYIVVNQDLSHGEAHGGHGKHHDPHEPEEEQEAAKEVQKKEEEPKEEKEEAKEEPKKEEPKEEKKEEKTEEKTEEKKDEGESKAKKPSDTDSPDPRGEPKSTNEMSGKQDATYSNQDAHHPVDVGHSDDKSSKGEGVAETAKVKGTVSPERPPAENKEERGKKEMDKNK</sequence>
<protein>
    <submittedName>
        <fullName evidence="2">Uncharacterized protein</fullName>
    </submittedName>
</protein>
<keyword evidence="3" id="KW-1185">Reference proteome</keyword>
<feature type="compositionally biased region" description="Basic and acidic residues" evidence="1">
    <location>
        <begin position="221"/>
        <end position="238"/>
    </location>
</feature>
<accession>A0A6A6V0W0</accession>
<gene>
    <name evidence="2" type="ORF">M011DRAFT_451122</name>
</gene>
<dbReference type="AlphaFoldDB" id="A0A6A6V0W0"/>
<feature type="compositionally biased region" description="Polar residues" evidence="1">
    <location>
        <begin position="171"/>
        <end position="185"/>
    </location>
</feature>
<evidence type="ECO:0000313" key="3">
    <source>
        <dbReference type="Proteomes" id="UP000799440"/>
    </source>
</evidence>
<dbReference type="EMBL" id="MU006596">
    <property type="protein sequence ID" value="KAF2743569.1"/>
    <property type="molecule type" value="Genomic_DNA"/>
</dbReference>
<proteinExistence type="predicted"/>
<reference evidence="2" key="1">
    <citation type="journal article" date="2020" name="Stud. Mycol.">
        <title>101 Dothideomycetes genomes: a test case for predicting lifestyles and emergence of pathogens.</title>
        <authorList>
            <person name="Haridas S."/>
            <person name="Albert R."/>
            <person name="Binder M."/>
            <person name="Bloem J."/>
            <person name="Labutti K."/>
            <person name="Salamov A."/>
            <person name="Andreopoulos B."/>
            <person name="Baker S."/>
            <person name="Barry K."/>
            <person name="Bills G."/>
            <person name="Bluhm B."/>
            <person name="Cannon C."/>
            <person name="Castanera R."/>
            <person name="Culley D."/>
            <person name="Daum C."/>
            <person name="Ezra D."/>
            <person name="Gonzalez J."/>
            <person name="Henrissat B."/>
            <person name="Kuo A."/>
            <person name="Liang C."/>
            <person name="Lipzen A."/>
            <person name="Lutzoni F."/>
            <person name="Magnuson J."/>
            <person name="Mondo S."/>
            <person name="Nolan M."/>
            <person name="Ohm R."/>
            <person name="Pangilinan J."/>
            <person name="Park H.-J."/>
            <person name="Ramirez L."/>
            <person name="Alfaro M."/>
            <person name="Sun H."/>
            <person name="Tritt A."/>
            <person name="Yoshinaga Y."/>
            <person name="Zwiers L.-H."/>
            <person name="Turgeon B."/>
            <person name="Goodwin S."/>
            <person name="Spatafora J."/>
            <person name="Crous P."/>
            <person name="Grigoriev I."/>
        </authorList>
    </citation>
    <scope>NUCLEOTIDE SEQUENCE</scope>
    <source>
        <strain evidence="2">CBS 119925</strain>
    </source>
</reference>
<dbReference type="Proteomes" id="UP000799440">
    <property type="component" value="Unassembled WGS sequence"/>
</dbReference>
<dbReference type="OrthoDB" id="4590707at2759"/>
<organism evidence="2 3">
    <name type="scientific">Sporormia fimetaria CBS 119925</name>
    <dbReference type="NCBI Taxonomy" id="1340428"/>
    <lineage>
        <taxon>Eukaryota</taxon>
        <taxon>Fungi</taxon>
        <taxon>Dikarya</taxon>
        <taxon>Ascomycota</taxon>
        <taxon>Pezizomycotina</taxon>
        <taxon>Dothideomycetes</taxon>
        <taxon>Pleosporomycetidae</taxon>
        <taxon>Pleosporales</taxon>
        <taxon>Sporormiaceae</taxon>
        <taxon>Sporormia</taxon>
    </lineage>
</organism>